<feature type="compositionally biased region" description="Low complexity" evidence="13">
    <location>
        <begin position="62"/>
        <end position="89"/>
    </location>
</feature>
<dbReference type="RefSeq" id="XP_024138169.1">
    <property type="nucleotide sequence ID" value="XM_024282401.2"/>
</dbReference>
<dbReference type="Ensembl" id="ENSOMET00000018894.1">
    <property type="protein sequence ID" value="ENSOMEP00000011754.1"/>
    <property type="gene ID" value="ENSOMEG00000013074.1"/>
</dbReference>
<evidence type="ECO:0000259" key="14">
    <source>
        <dbReference type="PROSITE" id="PS50157"/>
    </source>
</evidence>
<dbReference type="Proteomes" id="UP000261560">
    <property type="component" value="Unplaced"/>
</dbReference>
<keyword evidence="7" id="KW-0156">Chromatin regulator</keyword>
<keyword evidence="10" id="KW-0539">Nucleus</keyword>
<dbReference type="PANTHER" id="PTHR46541:SF1">
    <property type="entry name" value="ZINC FINGER PROTEIN AEBP2"/>
    <property type="match status" value="1"/>
</dbReference>
<accession>A0A3B3C2E5</accession>
<dbReference type="RefSeq" id="XP_024138168.1">
    <property type="nucleotide sequence ID" value="XM_024282400.2"/>
</dbReference>
<dbReference type="RefSeq" id="XP_024138167.1">
    <property type="nucleotide sequence ID" value="XM_024282399.2"/>
</dbReference>
<evidence type="ECO:0000256" key="8">
    <source>
        <dbReference type="ARBA" id="ARBA00023015"/>
    </source>
</evidence>
<keyword evidence="9" id="KW-0804">Transcription</keyword>
<dbReference type="PaxDb" id="30732-ENSOMEP00000011709"/>
<dbReference type="AlphaFoldDB" id="A0A3B3C2E5"/>
<keyword evidence="6" id="KW-0862">Zinc</keyword>
<dbReference type="GO" id="GO:0035098">
    <property type="term" value="C:ESC/E(Z) complex"/>
    <property type="evidence" value="ECO:0007669"/>
    <property type="project" value="TreeGrafter"/>
</dbReference>
<dbReference type="InterPro" id="IPR036236">
    <property type="entry name" value="Znf_C2H2_sf"/>
</dbReference>
<dbReference type="Pfam" id="PF26014">
    <property type="entry name" value="SH3_AEBP2_C"/>
    <property type="match status" value="1"/>
</dbReference>
<evidence type="ECO:0000256" key="7">
    <source>
        <dbReference type="ARBA" id="ARBA00022853"/>
    </source>
</evidence>
<comment type="similarity">
    <text evidence="11">Belongs to the AEBP2/jing C2H2-type zinc-finger family.</text>
</comment>
<feature type="compositionally biased region" description="Polar residues" evidence="13">
    <location>
        <begin position="171"/>
        <end position="188"/>
    </location>
</feature>
<evidence type="ECO:0000256" key="6">
    <source>
        <dbReference type="ARBA" id="ARBA00022833"/>
    </source>
</evidence>
<evidence type="ECO:0000256" key="4">
    <source>
        <dbReference type="ARBA" id="ARBA00022737"/>
    </source>
</evidence>
<dbReference type="OrthoDB" id="9984614at2759"/>
<evidence type="ECO:0000256" key="5">
    <source>
        <dbReference type="ARBA" id="ARBA00022771"/>
    </source>
</evidence>
<dbReference type="GeneTree" id="ENSGT00510000048519"/>
<dbReference type="PANTHER" id="PTHR46541">
    <property type="entry name" value="ZINC FINGER PROTEIN AEBP2"/>
    <property type="match status" value="1"/>
</dbReference>
<feature type="compositionally biased region" description="Low complexity" evidence="13">
    <location>
        <begin position="299"/>
        <end position="312"/>
    </location>
</feature>
<evidence type="ECO:0000256" key="1">
    <source>
        <dbReference type="ARBA" id="ARBA00004123"/>
    </source>
</evidence>
<evidence type="ECO:0000256" key="12">
    <source>
        <dbReference type="PROSITE-ProRule" id="PRU00042"/>
    </source>
</evidence>
<dbReference type="GeneID" id="112152673"/>
<dbReference type="InterPro" id="IPR059034">
    <property type="entry name" value="SH3_AEBP2_C"/>
</dbReference>
<dbReference type="PROSITE" id="PS50157">
    <property type="entry name" value="ZINC_FINGER_C2H2_2"/>
    <property type="match status" value="2"/>
</dbReference>
<feature type="compositionally biased region" description="Basic residues" evidence="13">
    <location>
        <begin position="325"/>
        <end position="334"/>
    </location>
</feature>
<keyword evidence="5 12" id="KW-0863">Zinc-finger</keyword>
<evidence type="ECO:0000313" key="15">
    <source>
        <dbReference type="Ensembl" id="ENSOMEP00000011754.1"/>
    </source>
</evidence>
<reference evidence="15" key="1">
    <citation type="submission" date="2025-05" db="UniProtKB">
        <authorList>
            <consortium name="Ensembl"/>
        </authorList>
    </citation>
    <scope>IDENTIFICATION</scope>
</reference>
<keyword evidence="8" id="KW-0805">Transcription regulation</keyword>
<name>A0A3B3C2E5_ORYME</name>
<evidence type="ECO:0000256" key="2">
    <source>
        <dbReference type="ARBA" id="ARBA00022491"/>
    </source>
</evidence>
<proteinExistence type="inferred from homology"/>
<dbReference type="PROSITE" id="PS00028">
    <property type="entry name" value="ZINC_FINGER_C2H2_1"/>
    <property type="match status" value="2"/>
</dbReference>
<evidence type="ECO:0000256" key="3">
    <source>
        <dbReference type="ARBA" id="ARBA00022723"/>
    </source>
</evidence>
<dbReference type="RefSeq" id="XP_024138170.1">
    <property type="nucleotide sequence ID" value="XM_024282402.2"/>
</dbReference>
<keyword evidence="4" id="KW-0677">Repeat</keyword>
<evidence type="ECO:0000256" key="9">
    <source>
        <dbReference type="ARBA" id="ARBA00023163"/>
    </source>
</evidence>
<feature type="compositionally biased region" description="Basic and acidic residues" evidence="13">
    <location>
        <begin position="92"/>
        <end position="127"/>
    </location>
</feature>
<feature type="region of interest" description="Disordered" evidence="13">
    <location>
        <begin position="1"/>
        <end position="199"/>
    </location>
</feature>
<dbReference type="SUPFAM" id="SSF57667">
    <property type="entry name" value="beta-beta-alpha zinc fingers"/>
    <property type="match status" value="2"/>
</dbReference>
<keyword evidence="16" id="KW-1185">Reference proteome</keyword>
<organism evidence="15 16">
    <name type="scientific">Oryzias melastigma</name>
    <name type="common">Marine medaka</name>
    <dbReference type="NCBI Taxonomy" id="30732"/>
    <lineage>
        <taxon>Eukaryota</taxon>
        <taxon>Metazoa</taxon>
        <taxon>Chordata</taxon>
        <taxon>Craniata</taxon>
        <taxon>Vertebrata</taxon>
        <taxon>Euteleostomi</taxon>
        <taxon>Actinopterygii</taxon>
        <taxon>Neopterygii</taxon>
        <taxon>Teleostei</taxon>
        <taxon>Neoteleostei</taxon>
        <taxon>Acanthomorphata</taxon>
        <taxon>Ovalentaria</taxon>
        <taxon>Atherinomorphae</taxon>
        <taxon>Beloniformes</taxon>
        <taxon>Adrianichthyidae</taxon>
        <taxon>Oryziinae</taxon>
        <taxon>Oryzias</taxon>
    </lineage>
</organism>
<dbReference type="RefSeq" id="XP_024138165.1">
    <property type="nucleotide sequence ID" value="XM_024282397.2"/>
</dbReference>
<sequence length="493" mass="53817">MAAVTSGEEAEQTASSDIACEGGNDEKKENGLTEPETEQHNSSSEPKMEEVAAESGEDKPVEAASKAAGEAAADDTASTPATKETTAATEEPETHSRTEDGNSENTMKDTKVEPEEDSRSSGMDCEKSITVCEDGEKPSNGGGEMGDKRRPSEEMSSSDGEPLSRMDSEDSISSTLMEMESGASSGRSTPAMMNGQGSARSSGNKTMAYTCCWDLCPQCFNSSPDLAEHIRGIHVDGQRGGVFVCLWKGCKVYNTPSTSQSWLQRHMLTHSGDKPFKCVVGGCNASFASQGGLARHVPSHFSQQSSSKMSSQAKLKEESPSKAGLNKRKKLKNKRRCTLPRPHDFFDVQTMDAIRHRAICLNLTTHIESGGNGHSVVFHSTVLARRKEGSGKVKVLLHWTPEDILPDVWVNETERSQLKTKVVHLSQLPQDTAMLLDPNIYRALPQKRLKRRSQMHFGSFGSLLLSWKQSGFLNVDPLLITHRPERLPTESRD</sequence>
<dbReference type="Gene3D" id="3.30.160.60">
    <property type="entry name" value="Classic Zinc Finger"/>
    <property type="match status" value="2"/>
</dbReference>
<feature type="domain" description="C2H2-type" evidence="14">
    <location>
        <begin position="276"/>
        <end position="305"/>
    </location>
</feature>
<dbReference type="InterPro" id="IPR013087">
    <property type="entry name" value="Znf_C2H2_type"/>
</dbReference>
<dbReference type="GO" id="GO:0006357">
    <property type="term" value="P:regulation of transcription by RNA polymerase II"/>
    <property type="evidence" value="ECO:0007669"/>
    <property type="project" value="TreeGrafter"/>
</dbReference>
<feature type="compositionally biased region" description="Basic and acidic residues" evidence="13">
    <location>
        <begin position="46"/>
        <end position="61"/>
    </location>
</feature>
<dbReference type="RefSeq" id="XP_024138171.1">
    <property type="nucleotide sequence ID" value="XM_024282403.2"/>
</dbReference>
<dbReference type="Ensembl" id="ENSOMET00000018856.1">
    <property type="protein sequence ID" value="ENSOMEP00000011709.1"/>
    <property type="gene ID" value="ENSOMEG00000013074.1"/>
</dbReference>
<dbReference type="STRING" id="30732.ENSOMEP00000011709"/>
<feature type="domain" description="C2H2-type" evidence="14">
    <location>
        <begin position="209"/>
        <end position="239"/>
    </location>
</feature>
<comment type="subcellular location">
    <subcellularLocation>
        <location evidence="1">Nucleus</location>
    </subcellularLocation>
</comment>
<keyword evidence="3" id="KW-0479">Metal-binding</keyword>
<dbReference type="FunFam" id="3.30.160.60:FF:000471">
    <property type="entry name" value="Zinc finger protein AEBP2"/>
    <property type="match status" value="1"/>
</dbReference>
<feature type="region of interest" description="Disordered" evidence="13">
    <location>
        <begin position="299"/>
        <end position="334"/>
    </location>
</feature>
<evidence type="ECO:0000256" key="10">
    <source>
        <dbReference type="ARBA" id="ARBA00023242"/>
    </source>
</evidence>
<protein>
    <submittedName>
        <fullName evidence="15">AE binding protein 2</fullName>
    </submittedName>
</protein>
<evidence type="ECO:0000313" key="16">
    <source>
        <dbReference type="Proteomes" id="UP000261560"/>
    </source>
</evidence>
<evidence type="ECO:0000256" key="11">
    <source>
        <dbReference type="ARBA" id="ARBA00037930"/>
    </source>
</evidence>
<dbReference type="InterPro" id="IPR052130">
    <property type="entry name" value="AEBP2/jing_C2H2-ZnF"/>
</dbReference>
<dbReference type="GO" id="GO:0006325">
    <property type="term" value="P:chromatin organization"/>
    <property type="evidence" value="ECO:0007669"/>
    <property type="project" value="UniProtKB-KW"/>
</dbReference>
<dbReference type="GO" id="GO:0008270">
    <property type="term" value="F:zinc ion binding"/>
    <property type="evidence" value="ECO:0007669"/>
    <property type="project" value="UniProtKB-KW"/>
</dbReference>
<keyword evidence="2" id="KW-0678">Repressor</keyword>
<dbReference type="SMART" id="SM00355">
    <property type="entry name" value="ZnF_C2H2"/>
    <property type="match status" value="3"/>
</dbReference>
<evidence type="ECO:0000256" key="13">
    <source>
        <dbReference type="SAM" id="MobiDB-lite"/>
    </source>
</evidence>
<dbReference type="RefSeq" id="XP_024138173.1">
    <property type="nucleotide sequence ID" value="XM_024282405.2"/>
</dbReference>
<dbReference type="RefSeq" id="XP_036068202.1">
    <property type="nucleotide sequence ID" value="XM_036212309.1"/>
</dbReference>
<dbReference type="RefSeq" id="XP_036068201.1">
    <property type="nucleotide sequence ID" value="XM_036212308.1"/>
</dbReference>